<dbReference type="SUPFAM" id="SSF63825">
    <property type="entry name" value="YWTD domain"/>
    <property type="match status" value="1"/>
</dbReference>
<keyword evidence="4" id="KW-1185">Reference proteome</keyword>
<reference evidence="3 4" key="1">
    <citation type="journal article" date="2012" name="Front. Microbiol.">
        <title>Draft Genome Sequence of the Virulent Strain 01-B526 of the Fish Pathogen Aeromonas salmonicida.</title>
        <authorList>
            <person name="Charette S.J."/>
            <person name="Brochu F."/>
            <person name="Boyle B."/>
            <person name="Filion G."/>
            <person name="Tanaka K.H."/>
            <person name="Derome N."/>
        </authorList>
    </citation>
    <scope>NUCLEOTIDE SEQUENCE [LARGE SCALE GENOMIC DNA]</scope>
    <source>
        <strain evidence="3 4">P11</strain>
    </source>
</reference>
<comment type="caution">
    <text evidence="3">The sequence shown here is derived from an EMBL/GenBank/DDBJ whole genome shotgun (WGS) entry which is preliminary data.</text>
</comment>
<accession>A0A1A6AY58</accession>
<name>A0A1A6AY58_9CLOT</name>
<dbReference type="InterPro" id="IPR011081">
    <property type="entry name" value="Big_4"/>
</dbReference>
<dbReference type="EMBL" id="LROS01000011">
    <property type="protein sequence ID" value="OBR94992.1"/>
    <property type="molecule type" value="Genomic_DNA"/>
</dbReference>
<evidence type="ECO:0000259" key="2">
    <source>
        <dbReference type="Pfam" id="PF16472"/>
    </source>
</evidence>
<evidence type="ECO:0000313" key="4">
    <source>
        <dbReference type="Proteomes" id="UP000093954"/>
    </source>
</evidence>
<evidence type="ECO:0000259" key="1">
    <source>
        <dbReference type="Pfam" id="PF07532"/>
    </source>
</evidence>
<evidence type="ECO:0000313" key="3">
    <source>
        <dbReference type="EMBL" id="OBR94992.1"/>
    </source>
</evidence>
<organism evidence="3 4">
    <name type="scientific">Clostridium ragsdalei P11</name>
    <dbReference type="NCBI Taxonomy" id="1353534"/>
    <lineage>
        <taxon>Bacteria</taxon>
        <taxon>Bacillati</taxon>
        <taxon>Bacillota</taxon>
        <taxon>Clostridia</taxon>
        <taxon>Eubacteriales</taxon>
        <taxon>Clostridiaceae</taxon>
        <taxon>Clostridium</taxon>
    </lineage>
</organism>
<gene>
    <name evidence="3" type="ORF">CLRAG_13300</name>
</gene>
<dbReference type="Pfam" id="PF16472">
    <property type="entry name" value="DUF5050"/>
    <property type="match status" value="1"/>
</dbReference>
<dbReference type="PATRIC" id="fig|1353534.3.peg.1350"/>
<dbReference type="RefSeq" id="WP_065077652.1">
    <property type="nucleotide sequence ID" value="NZ_LROS01000011.1"/>
</dbReference>
<dbReference type="Pfam" id="PF07532">
    <property type="entry name" value="Big_4"/>
    <property type="match status" value="1"/>
</dbReference>
<protein>
    <submittedName>
        <fullName evidence="3">Bacterial Ig-like domain (Group 4)</fullName>
    </submittedName>
</protein>
<sequence length="1613" mass="170515">MKKTRLLVMTAAIVLGIGTSVYAKLPPNSIVVGNNVYDISYFTNDASGTNTAKVNDQLANNLGKLYYVDSTGVAKDIFTEATVDDSQIVSKVGNTLTYYPGNGTTEKIVTDANNNFLDPSTITGGYVIAHITYKQLLAQGLNLFTCQLSQLSGVSGAAYFQVGSSPMTPLTDVATYMGQLSTGASNMVHLYASDGATELANGYLNIVTNGAASGDKNLTVNLTLTGNSTDVDSSTQGNKAYNIVNNGFVTIDKSGKWIYYSNTGDSGKLYKRSATGTDDTLISNDSAKYINVVGDWVYYSNYNDGGKIYKVKIDGTERQKVSDDMASCVSVVGDSIYYINHSDNDRIYVQDSTGKKMVLSDQAKYLSVTGNFLFYVNAGDSDTLYSYDLRNSRKAKISTINTKFINACNDYLVFYTGYDGVLYRSTNAQGQIPVPMSVTTNVQTSAKASAYKALTDKPTIICATDDNNIYYISYVDGNKIYKLDNTGNGYKVVNDSADYINIINDSLYYIKSGKISVAPKDGDGTQKGISITKPRLNSRVVSVNPMPTFTTDDITKFNFPETVSCIMSDGSEQTLVVSWNKTVPKPSKGVYTFKGTILGYGTSVTMNVALDSGTINANNVKIVNNVGSKDTISITGLTTGDVVNVYNSSTDTKPLKSAVVDASGKVNMTGLNLSPDGGNVYISLTKTGRQEGNKVGVQYQAEAPTGFTVDAANQNITGLQANKLYKVYIQDENSNGIVPALPTSYDVSTKADGNGVLKVPTMISKIDGNKDGKQMLRVVATGNVDSAPSAPIEISRATVPSYVGIDLNLGRITGTTTGMKFTYDDLKTNSSPTWYPCQAGSTPILMTRSLQVSVEVLGSGPVLESKPVSYGLFQMPVINGITDGGTYTTGTDKSTGKSLFPTVTWNDDNIIDASNSTKYCAVLTKDGNPISGNDSKTYSMNNGVIDTNGTTYKAIKDSSDLESIIKANGDGSYALIVVGTKTVSGMNPSSATNVTTVKFTVNSAVPATVDIRFAETAGTQKWTDGTKTAVTNVTSADIPTLYQATPNWTDLAGTIDTSVIQRLDTAPTSDLSWNLAAKVAFERTVISQDGYYKLTVTSTSTENGATNVSTKVFKVDTQDKAISPSVLGVSDGGIYDKVISGITITDTLANTTKATITRDGYKTDYIVDPTSHKGGTLTVNGSYVLTLDTTNNINGSKTEKIINFKIDDAESNPTQAAPKAPDKNGKTATFTFNDGNGNIAIGNVDTSEEYSVNNGQSWTPVTSTGTQLITSSNELNLLNKSTTTSVQVRYRANGNIPASEAQVINLTASPVAPSAKFEFSYDANHNLIGGLKNSDGTAISNPSSYEYSIDGGLNWNSVDNNGALKSEDVNIINTTNGVQVRTKASGQTKASNVEKISVTQAAAPNVTSTQAAGGVKLTSLSTGLEYRVNVGSTTGTKWNDFTSGNTIPVTQSGSIDVRSKATGTAMPGNIANIPVQLAAAPAIKTAATAPILNVKYSEKVLSDGRNLVINTKVIALTYTLQLSGSSTTPITLTQLETALQTDINTSIGSGVIKVGDDGTGKLTLTTVATGAAAKIDFTEPSIVDGKSITTSTGDGSISAELGFTDITSVTGTN</sequence>
<feature type="domain" description="Prolow-density lipoprotein receptor-related protein 1-like beta-propeller" evidence="2">
    <location>
        <begin position="238"/>
        <end position="512"/>
    </location>
</feature>
<dbReference type="Proteomes" id="UP000093954">
    <property type="component" value="Unassembled WGS sequence"/>
</dbReference>
<dbReference type="PANTHER" id="PTHR32256:SF17">
    <property type="entry name" value="EGF-LIKE DOMAIN-CONTAINING PROTEIN"/>
    <property type="match status" value="1"/>
</dbReference>
<dbReference type="PANTHER" id="PTHR32256">
    <property type="match status" value="1"/>
</dbReference>
<feature type="domain" description="Bacterial Ig-like" evidence="1">
    <location>
        <begin position="551"/>
        <end position="600"/>
    </location>
</feature>
<dbReference type="InterPro" id="IPR053369">
    <property type="entry name" value="SrfA-induced_signal"/>
</dbReference>
<proteinExistence type="predicted"/>
<dbReference type="InterPro" id="IPR032485">
    <property type="entry name" value="LRP1-like_beta_prop"/>
</dbReference>